<dbReference type="AlphaFoldDB" id="A0A8S1LHU5"/>
<accession>A0A8S1LHU5</accession>
<organism evidence="1 2">
    <name type="scientific">Paramecium sonneborni</name>
    <dbReference type="NCBI Taxonomy" id="65129"/>
    <lineage>
        <taxon>Eukaryota</taxon>
        <taxon>Sar</taxon>
        <taxon>Alveolata</taxon>
        <taxon>Ciliophora</taxon>
        <taxon>Intramacronucleata</taxon>
        <taxon>Oligohymenophorea</taxon>
        <taxon>Peniculida</taxon>
        <taxon>Parameciidae</taxon>
        <taxon>Paramecium</taxon>
    </lineage>
</organism>
<reference evidence="1" key="1">
    <citation type="submission" date="2021-01" db="EMBL/GenBank/DDBJ databases">
        <authorList>
            <consortium name="Genoscope - CEA"/>
            <person name="William W."/>
        </authorList>
    </citation>
    <scope>NUCLEOTIDE SEQUENCE</scope>
</reference>
<evidence type="ECO:0000313" key="2">
    <source>
        <dbReference type="Proteomes" id="UP000692954"/>
    </source>
</evidence>
<dbReference type="EMBL" id="CAJJDN010000021">
    <property type="protein sequence ID" value="CAD8066419.1"/>
    <property type="molecule type" value="Genomic_DNA"/>
</dbReference>
<gene>
    <name evidence="1" type="ORF">PSON_ATCC_30995.1.T0210324</name>
</gene>
<keyword evidence="2" id="KW-1185">Reference proteome</keyword>
<dbReference type="Proteomes" id="UP000692954">
    <property type="component" value="Unassembled WGS sequence"/>
</dbReference>
<name>A0A8S1LHU5_9CILI</name>
<dbReference type="OrthoDB" id="301191at2759"/>
<protein>
    <submittedName>
        <fullName evidence="1">Uncharacterized protein</fullName>
    </submittedName>
</protein>
<proteinExistence type="predicted"/>
<sequence length="464" mass="54907">MANIPQFQIKFEFSQRSLQSLNNPYVHLDVGCQFNQEDIQRPQVCPVCQIQSNQIEQDSQLIVMLEQKNEKQLVYDKINKTIIQMKRKHYTFDTISTDEEVKQLQIKYYERLRKDQSLTMNKIQEMNQERNQTYFNYLKHLPEREKLPILIGVINNKLLLFYHAYKINVSLSLIDSTNPKIRQKLRSQTHGILQQIVLLEYNIYFLYTKQNISTLYKGDLNQIFQNPSQNMDPQFFILSLPNFKIDGPARLIQIGDKDLIMIGTKICHSITSNIIYQNHKIELLKANAFCHIFNNNQILVVNQEEKDEKKMANYFCYDFSQQKCQQSKVETLNLYNQYDNYLIFADKMILYKTSELQNERCELQQFFSWPANQKGIQPQRNTINVANHQSYMQPVKITSTQKQINNITCQFIGIKLPKKSELEEKKRLEQQKIINQEIEEDETDVFPALLVYNGSTNSFEVELI</sequence>
<comment type="caution">
    <text evidence="1">The sequence shown here is derived from an EMBL/GenBank/DDBJ whole genome shotgun (WGS) entry which is preliminary data.</text>
</comment>
<evidence type="ECO:0000313" key="1">
    <source>
        <dbReference type="EMBL" id="CAD8066419.1"/>
    </source>
</evidence>